<feature type="compositionally biased region" description="Low complexity" evidence="1">
    <location>
        <begin position="58"/>
        <end position="69"/>
    </location>
</feature>
<dbReference type="Proteomes" id="UP000054695">
    <property type="component" value="Unassembled WGS sequence"/>
</dbReference>
<dbReference type="AlphaFoldDB" id="A0A0W0RFA8"/>
<protein>
    <recommendedName>
        <fullName evidence="4">Protein required for attachment to host cells</fullName>
    </recommendedName>
</protein>
<keyword evidence="3" id="KW-1185">Reference proteome</keyword>
<reference evidence="2 3" key="1">
    <citation type="submission" date="2015-11" db="EMBL/GenBank/DDBJ databases">
        <title>Genomic analysis of 38 Legionella species identifies large and diverse effector repertoires.</title>
        <authorList>
            <person name="Burstein D."/>
            <person name="Amaro F."/>
            <person name="Zusman T."/>
            <person name="Lifshitz Z."/>
            <person name="Cohen O."/>
            <person name="Gilbert J.A."/>
            <person name="Pupko T."/>
            <person name="Shuman H.A."/>
            <person name="Segal G."/>
        </authorList>
    </citation>
    <scope>NUCLEOTIDE SEQUENCE [LARGE SCALE GENOMIC DNA]</scope>
    <source>
        <strain evidence="2 3">WIGA</strain>
    </source>
</reference>
<dbReference type="InterPro" id="IPR019291">
    <property type="entry name" value="Host_attachment_protein"/>
</dbReference>
<name>A0A0W0RFA8_LEGBO</name>
<evidence type="ECO:0000313" key="2">
    <source>
        <dbReference type="EMBL" id="KTC69676.1"/>
    </source>
</evidence>
<dbReference type="Pfam" id="PF10116">
    <property type="entry name" value="Host_attach"/>
    <property type="match status" value="1"/>
</dbReference>
<dbReference type="PATRIC" id="fig|447.4.peg.3410"/>
<dbReference type="RefSeq" id="WP_058460735.1">
    <property type="nucleotide sequence ID" value="NZ_CAAAIY010000007.1"/>
</dbReference>
<sequence length="150" mass="17477">MKFDQHTTWILTADTSTCRIYKSTTKPYQFSLVKELFHPEAKLRDIEMTSSKSGRFNTGTTTQGTYTQQSDPKEIENDNFAREIAEELDNGRNNHDYDRLIIVAPPHMNGLLLQHTNKHINNLITYNIKNDVIHLTEQKLSDFLREHLPM</sequence>
<feature type="compositionally biased region" description="Polar residues" evidence="1">
    <location>
        <begin position="48"/>
        <end position="57"/>
    </location>
</feature>
<evidence type="ECO:0000256" key="1">
    <source>
        <dbReference type="SAM" id="MobiDB-lite"/>
    </source>
</evidence>
<dbReference type="EMBL" id="LNXU01000045">
    <property type="protein sequence ID" value="KTC69676.1"/>
    <property type="molecule type" value="Genomic_DNA"/>
</dbReference>
<gene>
    <name evidence="2" type="ORF">Lboz_3192</name>
</gene>
<comment type="caution">
    <text evidence="2">The sequence shown here is derived from an EMBL/GenBank/DDBJ whole genome shotgun (WGS) entry which is preliminary data.</text>
</comment>
<evidence type="ECO:0000313" key="3">
    <source>
        <dbReference type="Proteomes" id="UP000054695"/>
    </source>
</evidence>
<proteinExistence type="predicted"/>
<feature type="region of interest" description="Disordered" evidence="1">
    <location>
        <begin position="48"/>
        <end position="73"/>
    </location>
</feature>
<organism evidence="2 3">
    <name type="scientific">Legionella bozemanae</name>
    <name type="common">Fluoribacter bozemanae</name>
    <dbReference type="NCBI Taxonomy" id="447"/>
    <lineage>
        <taxon>Bacteria</taxon>
        <taxon>Pseudomonadati</taxon>
        <taxon>Pseudomonadota</taxon>
        <taxon>Gammaproteobacteria</taxon>
        <taxon>Legionellales</taxon>
        <taxon>Legionellaceae</taxon>
        <taxon>Legionella</taxon>
    </lineage>
</organism>
<dbReference type="OrthoDB" id="5647945at2"/>
<evidence type="ECO:0008006" key="4">
    <source>
        <dbReference type="Google" id="ProtNLM"/>
    </source>
</evidence>
<accession>A0A0W0RFA8</accession>